<proteinExistence type="predicted"/>
<dbReference type="Gene3D" id="1.10.238.10">
    <property type="entry name" value="EF-hand"/>
    <property type="match status" value="1"/>
</dbReference>
<accession>A0AAP0JKZ4</accession>
<gene>
    <name evidence="4" type="ORF">Syun_015341</name>
</gene>
<sequence length="108" mass="12928">MFCIPVLPRREMTVEEFKTWLNRFDMDMDGKISRDELKQALHSLNSWFGWWKARRVMKEADENGDGHIDNDKEVEKLIAYAERHLSIKIYESPWAERRFQAPVELNEG</sequence>
<dbReference type="InterPro" id="IPR002048">
    <property type="entry name" value="EF_hand_dom"/>
</dbReference>
<dbReference type="GO" id="GO:0005509">
    <property type="term" value="F:calcium ion binding"/>
    <property type="evidence" value="ECO:0007669"/>
    <property type="project" value="InterPro"/>
</dbReference>
<keyword evidence="2" id="KW-0106">Calcium</keyword>
<dbReference type="InterPro" id="IPR050145">
    <property type="entry name" value="Centrin_CML-like"/>
</dbReference>
<dbReference type="SMART" id="SM00054">
    <property type="entry name" value="EFh"/>
    <property type="match status" value="2"/>
</dbReference>
<evidence type="ECO:0000256" key="1">
    <source>
        <dbReference type="ARBA" id="ARBA00022737"/>
    </source>
</evidence>
<evidence type="ECO:0000313" key="5">
    <source>
        <dbReference type="Proteomes" id="UP001420932"/>
    </source>
</evidence>
<evidence type="ECO:0000256" key="2">
    <source>
        <dbReference type="ARBA" id="ARBA00022837"/>
    </source>
</evidence>
<feature type="domain" description="EF-hand" evidence="3">
    <location>
        <begin position="12"/>
        <end position="47"/>
    </location>
</feature>
<protein>
    <recommendedName>
        <fullName evidence="3">EF-hand domain-containing protein</fullName>
    </recommendedName>
</protein>
<evidence type="ECO:0000259" key="3">
    <source>
        <dbReference type="PROSITE" id="PS50222"/>
    </source>
</evidence>
<name>A0AAP0JKZ4_9MAGN</name>
<organism evidence="4 5">
    <name type="scientific">Stephania yunnanensis</name>
    <dbReference type="NCBI Taxonomy" id="152371"/>
    <lineage>
        <taxon>Eukaryota</taxon>
        <taxon>Viridiplantae</taxon>
        <taxon>Streptophyta</taxon>
        <taxon>Embryophyta</taxon>
        <taxon>Tracheophyta</taxon>
        <taxon>Spermatophyta</taxon>
        <taxon>Magnoliopsida</taxon>
        <taxon>Ranunculales</taxon>
        <taxon>Menispermaceae</taxon>
        <taxon>Menispermoideae</taxon>
        <taxon>Cissampelideae</taxon>
        <taxon>Stephania</taxon>
    </lineage>
</organism>
<dbReference type="Proteomes" id="UP001420932">
    <property type="component" value="Unassembled WGS sequence"/>
</dbReference>
<dbReference type="PROSITE" id="PS00018">
    <property type="entry name" value="EF_HAND_1"/>
    <property type="match status" value="1"/>
</dbReference>
<dbReference type="PROSITE" id="PS50222">
    <property type="entry name" value="EF_HAND_2"/>
    <property type="match status" value="1"/>
</dbReference>
<keyword evidence="5" id="KW-1185">Reference proteome</keyword>
<dbReference type="PANTHER" id="PTHR23050">
    <property type="entry name" value="CALCIUM BINDING PROTEIN"/>
    <property type="match status" value="1"/>
</dbReference>
<comment type="caution">
    <text evidence="4">The sequence shown here is derived from an EMBL/GenBank/DDBJ whole genome shotgun (WGS) entry which is preliminary data.</text>
</comment>
<dbReference type="InterPro" id="IPR018247">
    <property type="entry name" value="EF_Hand_1_Ca_BS"/>
</dbReference>
<dbReference type="InterPro" id="IPR011992">
    <property type="entry name" value="EF-hand-dom_pair"/>
</dbReference>
<evidence type="ECO:0000313" key="4">
    <source>
        <dbReference type="EMBL" id="KAK9136011.1"/>
    </source>
</evidence>
<reference evidence="4 5" key="1">
    <citation type="submission" date="2024-01" db="EMBL/GenBank/DDBJ databases">
        <title>Genome assemblies of Stephania.</title>
        <authorList>
            <person name="Yang L."/>
        </authorList>
    </citation>
    <scope>NUCLEOTIDE SEQUENCE [LARGE SCALE GENOMIC DNA]</scope>
    <source>
        <strain evidence="4">YNDBR</strain>
        <tissue evidence="4">Leaf</tissue>
    </source>
</reference>
<dbReference type="EMBL" id="JBBNAF010000006">
    <property type="protein sequence ID" value="KAK9136011.1"/>
    <property type="molecule type" value="Genomic_DNA"/>
</dbReference>
<dbReference type="Pfam" id="PF13202">
    <property type="entry name" value="EF-hand_5"/>
    <property type="match status" value="2"/>
</dbReference>
<dbReference type="AlphaFoldDB" id="A0AAP0JKZ4"/>
<keyword evidence="1" id="KW-0677">Repeat</keyword>
<dbReference type="SUPFAM" id="SSF47473">
    <property type="entry name" value="EF-hand"/>
    <property type="match status" value="1"/>
</dbReference>
<dbReference type="CDD" id="cd00051">
    <property type="entry name" value="EFh"/>
    <property type="match status" value="1"/>
</dbReference>